<evidence type="ECO:0000313" key="2">
    <source>
        <dbReference type="Proteomes" id="UP001054837"/>
    </source>
</evidence>
<evidence type="ECO:0000313" key="1">
    <source>
        <dbReference type="EMBL" id="GIY86811.1"/>
    </source>
</evidence>
<organism evidence="1 2">
    <name type="scientific">Caerostris darwini</name>
    <dbReference type="NCBI Taxonomy" id="1538125"/>
    <lineage>
        <taxon>Eukaryota</taxon>
        <taxon>Metazoa</taxon>
        <taxon>Ecdysozoa</taxon>
        <taxon>Arthropoda</taxon>
        <taxon>Chelicerata</taxon>
        <taxon>Arachnida</taxon>
        <taxon>Araneae</taxon>
        <taxon>Araneomorphae</taxon>
        <taxon>Entelegynae</taxon>
        <taxon>Araneoidea</taxon>
        <taxon>Araneidae</taxon>
        <taxon>Caerostris</taxon>
    </lineage>
</organism>
<proteinExistence type="predicted"/>
<reference evidence="1 2" key="1">
    <citation type="submission" date="2021-06" db="EMBL/GenBank/DDBJ databases">
        <title>Caerostris darwini draft genome.</title>
        <authorList>
            <person name="Kono N."/>
            <person name="Arakawa K."/>
        </authorList>
    </citation>
    <scope>NUCLEOTIDE SEQUENCE [LARGE SCALE GENOMIC DNA]</scope>
</reference>
<dbReference type="AlphaFoldDB" id="A0AAV4WV58"/>
<name>A0AAV4WV58_9ARAC</name>
<accession>A0AAV4WV58</accession>
<keyword evidence="2" id="KW-1185">Reference proteome</keyword>
<gene>
    <name evidence="1" type="ORF">CDAR_281171</name>
</gene>
<protein>
    <submittedName>
        <fullName evidence="1">Uncharacterized protein</fullName>
    </submittedName>
</protein>
<comment type="caution">
    <text evidence="1">The sequence shown here is derived from an EMBL/GenBank/DDBJ whole genome shotgun (WGS) entry which is preliminary data.</text>
</comment>
<dbReference type="Proteomes" id="UP001054837">
    <property type="component" value="Unassembled WGS sequence"/>
</dbReference>
<dbReference type="EMBL" id="BPLQ01015252">
    <property type="protein sequence ID" value="GIY86811.1"/>
    <property type="molecule type" value="Genomic_DNA"/>
</dbReference>
<sequence length="105" mass="11160">MNTRGQLSPPPRLASWYLGTATASFCETNRGKCSVACGDRCHGNGMPEINASSACSMSLITKRIVLTGGPSHLSEHHSSSASRIPERWGWIHPSSSFGVNTSALT</sequence>